<dbReference type="Pfam" id="PF12802">
    <property type="entry name" value="MarR_2"/>
    <property type="match status" value="1"/>
</dbReference>
<dbReference type="KEGG" id="mlo:mll3638"/>
<evidence type="ECO:0000256" key="1">
    <source>
        <dbReference type="ARBA" id="ARBA00006479"/>
    </source>
</evidence>
<gene>
    <name evidence="4" type="ordered locus">mll3638</name>
</gene>
<dbReference type="Gene3D" id="1.10.10.10">
    <property type="entry name" value="Winged helix-like DNA-binding domain superfamily/Winged helix DNA-binding domain"/>
    <property type="match status" value="1"/>
</dbReference>
<dbReference type="AlphaFoldDB" id="Q98FS5"/>
<proteinExistence type="inferred from homology"/>
<dbReference type="HOGENOM" id="CLU_036604_13_0_5"/>
<dbReference type="InterPro" id="IPR043129">
    <property type="entry name" value="ATPase_NBD"/>
</dbReference>
<organism evidence="4 5">
    <name type="scientific">Mesorhizobium japonicum (strain LMG 29417 / CECT 9101 / MAFF 303099)</name>
    <name type="common">Mesorhizobium loti (strain MAFF 303099)</name>
    <dbReference type="NCBI Taxonomy" id="266835"/>
    <lineage>
        <taxon>Bacteria</taxon>
        <taxon>Pseudomonadati</taxon>
        <taxon>Pseudomonadota</taxon>
        <taxon>Alphaproteobacteria</taxon>
        <taxon>Hyphomicrobiales</taxon>
        <taxon>Phyllobacteriaceae</taxon>
        <taxon>Mesorhizobium</taxon>
    </lineage>
</organism>
<feature type="domain" description="HTH marR-type" evidence="3">
    <location>
        <begin position="36"/>
        <end position="83"/>
    </location>
</feature>
<dbReference type="InterPro" id="IPR036388">
    <property type="entry name" value="WH-like_DNA-bd_sf"/>
</dbReference>
<comment type="similarity">
    <text evidence="1">Belongs to the ROK (NagC/XylR) family.</text>
</comment>
<feature type="region of interest" description="Disordered" evidence="2">
    <location>
        <begin position="1"/>
        <end position="30"/>
    </location>
</feature>
<dbReference type="GO" id="GO:0003700">
    <property type="term" value="F:DNA-binding transcription factor activity"/>
    <property type="evidence" value="ECO:0007669"/>
    <property type="project" value="InterPro"/>
</dbReference>
<dbReference type="InterPro" id="IPR036390">
    <property type="entry name" value="WH_DNA-bd_sf"/>
</dbReference>
<dbReference type="PANTHER" id="PTHR18964:SF149">
    <property type="entry name" value="BIFUNCTIONAL UDP-N-ACETYLGLUCOSAMINE 2-EPIMERASE_N-ACETYLMANNOSAMINE KINASE"/>
    <property type="match status" value="1"/>
</dbReference>
<feature type="compositionally biased region" description="Polar residues" evidence="2">
    <location>
        <begin position="19"/>
        <end position="28"/>
    </location>
</feature>
<reference evidence="4 5" key="1">
    <citation type="journal article" date="2000" name="DNA Res.">
        <title>Complete genome structure of the nitrogen-fixing symbiotic bacterium Mesorhizobium loti.</title>
        <authorList>
            <person name="Kaneko T."/>
            <person name="Nakamura Y."/>
            <person name="Sato S."/>
            <person name="Asamizu E."/>
            <person name="Kato T."/>
            <person name="Sasamoto S."/>
            <person name="Watanabe A."/>
            <person name="Idesawa K."/>
            <person name="Ishikawa A."/>
            <person name="Kawashima K."/>
            <person name="Kimura T."/>
            <person name="Kishida Y."/>
            <person name="Kiyokawa C."/>
            <person name="Kohara M."/>
            <person name="Matsumoto M."/>
            <person name="Matsuno A."/>
            <person name="Mochizuki Y."/>
            <person name="Nakayama S."/>
            <person name="Nakazaki N."/>
            <person name="Shimpo S."/>
            <person name="Sugimoto M."/>
            <person name="Takeuchi C."/>
            <person name="Yamada M."/>
            <person name="Tabata S."/>
        </authorList>
    </citation>
    <scope>NUCLEOTIDE SEQUENCE [LARGE SCALE GENOMIC DNA]</scope>
    <source>
        <strain evidence="5">LMG 29417 / CECT 9101 / MAFF 303099</strain>
    </source>
</reference>
<sequence length="412" mass="43639">MESRGEKPVDDISPIRAKSGTNQEGTSAHNRRVMIEALRLNGALSRADLARATQLTKQAVSNIIEDLESDGLVVALDAVRKGRGQPSTPYRLVPEGAFAIGLHIDRHLTRAVAVDLMGSVLARAEANLPFDEPSKGVEIILKLIAGVRRDLADISAQSEKRLVGLGVAMPGPFGLKDSDDKWMMPAWQKFPLLETLAKGTGLNVGLQNDAAACATAERIVGAAHGVDHAVCLYVGYGIGAGLILNGELYSGGHGNAGEIGMALLAPAGPGSTPLEHRASLASLYQHLALNPADSDIYEQMNALVLAEDTKMMAWIDGAAHDLRWSVHLIETIFDPQTVILTSGAPEALARRLVEAMHPLLPSIADRPGRNLPRLQLGTTDPWSIALGAAAAPISRAFDPLFSAILKTRSSGA</sequence>
<dbReference type="eggNOG" id="COG1940">
    <property type="taxonomic scope" value="Bacteria"/>
</dbReference>
<evidence type="ECO:0000259" key="3">
    <source>
        <dbReference type="Pfam" id="PF12802"/>
    </source>
</evidence>
<feature type="compositionally biased region" description="Basic and acidic residues" evidence="2">
    <location>
        <begin position="1"/>
        <end position="10"/>
    </location>
</feature>
<dbReference type="Proteomes" id="UP000000552">
    <property type="component" value="Chromosome"/>
</dbReference>
<dbReference type="SUPFAM" id="SSF53067">
    <property type="entry name" value="Actin-like ATPase domain"/>
    <property type="match status" value="1"/>
</dbReference>
<evidence type="ECO:0000313" key="5">
    <source>
        <dbReference type="Proteomes" id="UP000000552"/>
    </source>
</evidence>
<evidence type="ECO:0000313" key="4">
    <source>
        <dbReference type="EMBL" id="BAB50492.1"/>
    </source>
</evidence>
<name>Q98FS5_RHILO</name>
<dbReference type="Pfam" id="PF00480">
    <property type="entry name" value="ROK"/>
    <property type="match status" value="1"/>
</dbReference>
<dbReference type="InterPro" id="IPR000835">
    <property type="entry name" value="HTH_MarR-typ"/>
</dbReference>
<dbReference type="EMBL" id="BA000012">
    <property type="protein sequence ID" value="BAB50492.1"/>
    <property type="molecule type" value="Genomic_DNA"/>
</dbReference>
<accession>Q98FS5</accession>
<dbReference type="InterPro" id="IPR000600">
    <property type="entry name" value="ROK"/>
</dbReference>
<protein>
    <submittedName>
        <fullName evidence="4">Mll3638 protein</fullName>
    </submittedName>
</protein>
<dbReference type="PANTHER" id="PTHR18964">
    <property type="entry name" value="ROK (REPRESSOR, ORF, KINASE) FAMILY"/>
    <property type="match status" value="1"/>
</dbReference>
<dbReference type="SUPFAM" id="SSF46785">
    <property type="entry name" value="Winged helix' DNA-binding domain"/>
    <property type="match status" value="1"/>
</dbReference>
<evidence type="ECO:0000256" key="2">
    <source>
        <dbReference type="SAM" id="MobiDB-lite"/>
    </source>
</evidence>
<dbReference type="eggNOG" id="COG2345">
    <property type="taxonomic scope" value="Bacteria"/>
</dbReference>
<dbReference type="Gene3D" id="3.30.420.40">
    <property type="match status" value="2"/>
</dbReference>